<dbReference type="Proteomes" id="UP000243975">
    <property type="component" value="Unassembled WGS sequence"/>
</dbReference>
<dbReference type="EMBL" id="LEKV01003634">
    <property type="protein sequence ID" value="KVH99177.1"/>
    <property type="molecule type" value="Genomic_DNA"/>
</dbReference>
<protein>
    <submittedName>
        <fullName evidence="2">Uncharacterized protein</fullName>
    </submittedName>
</protein>
<evidence type="ECO:0000256" key="1">
    <source>
        <dbReference type="SAM" id="Phobius"/>
    </source>
</evidence>
<reference evidence="2 3" key="1">
    <citation type="journal article" date="2016" name="Sci. Rep.">
        <title>The genome sequence of the outbreeding globe artichoke constructed de novo incorporating a phase-aware low-pass sequencing strategy of F1 progeny.</title>
        <authorList>
            <person name="Scaglione D."/>
            <person name="Reyes-Chin-Wo S."/>
            <person name="Acquadro A."/>
            <person name="Froenicke L."/>
            <person name="Portis E."/>
            <person name="Beitel C."/>
            <person name="Tirone M."/>
            <person name="Mauro R."/>
            <person name="Lo Monaco A."/>
            <person name="Mauromicale G."/>
            <person name="Faccioli P."/>
            <person name="Cattivelli L."/>
            <person name="Rieseberg L."/>
            <person name="Michelmore R."/>
            <person name="Lanteri S."/>
        </authorList>
    </citation>
    <scope>NUCLEOTIDE SEQUENCE [LARGE SCALE GENOMIC DNA]</scope>
    <source>
        <strain evidence="2">2C</strain>
    </source>
</reference>
<sequence length="134" mass="15264">MGGGTFLLHFLERMDYINVFFRITSTNTSIDSDGCFITKCGRVFSVFWMVNGTIFIGHLLLPFMELNIQERQMSFVKLVLERKMTRADFKAVDIVTPKTYIPQREKIVANISARGSSSGERSPYPTEVIITKAK</sequence>
<gene>
    <name evidence="2" type="ORF">Ccrd_022581</name>
</gene>
<keyword evidence="3" id="KW-1185">Reference proteome</keyword>
<proteinExistence type="predicted"/>
<accession>A0A118JZB5</accession>
<dbReference type="STRING" id="59895.A0A118JZB5"/>
<organism evidence="2 3">
    <name type="scientific">Cynara cardunculus var. scolymus</name>
    <name type="common">Globe artichoke</name>
    <name type="synonym">Cynara scolymus</name>
    <dbReference type="NCBI Taxonomy" id="59895"/>
    <lineage>
        <taxon>Eukaryota</taxon>
        <taxon>Viridiplantae</taxon>
        <taxon>Streptophyta</taxon>
        <taxon>Embryophyta</taxon>
        <taxon>Tracheophyta</taxon>
        <taxon>Spermatophyta</taxon>
        <taxon>Magnoliopsida</taxon>
        <taxon>eudicotyledons</taxon>
        <taxon>Gunneridae</taxon>
        <taxon>Pentapetalae</taxon>
        <taxon>asterids</taxon>
        <taxon>campanulids</taxon>
        <taxon>Asterales</taxon>
        <taxon>Asteraceae</taxon>
        <taxon>Carduoideae</taxon>
        <taxon>Cardueae</taxon>
        <taxon>Carduinae</taxon>
        <taxon>Cynara</taxon>
    </lineage>
</organism>
<keyword evidence="1" id="KW-0812">Transmembrane</keyword>
<feature type="transmembrane region" description="Helical" evidence="1">
    <location>
        <begin position="46"/>
        <end position="64"/>
    </location>
</feature>
<keyword evidence="1" id="KW-1133">Transmembrane helix</keyword>
<evidence type="ECO:0000313" key="3">
    <source>
        <dbReference type="Proteomes" id="UP000243975"/>
    </source>
</evidence>
<comment type="caution">
    <text evidence="2">The sequence shown here is derived from an EMBL/GenBank/DDBJ whole genome shotgun (WGS) entry which is preliminary data.</text>
</comment>
<dbReference type="Gramene" id="KVH99177">
    <property type="protein sequence ID" value="KVH99177"/>
    <property type="gene ID" value="Ccrd_022581"/>
</dbReference>
<dbReference type="AlphaFoldDB" id="A0A118JZB5"/>
<name>A0A118JZB5_CYNCS</name>
<evidence type="ECO:0000313" key="2">
    <source>
        <dbReference type="EMBL" id="KVH99177.1"/>
    </source>
</evidence>
<keyword evidence="1" id="KW-0472">Membrane</keyword>